<sequence length="14" mass="1577">MFTTPQIILNNPTS</sequence>
<accession>A0A9Q0NBY0</accession>
<evidence type="ECO:0000313" key="2">
    <source>
        <dbReference type="Proteomes" id="UP001151699"/>
    </source>
</evidence>
<gene>
    <name evidence="1" type="ORF">Bhyg_02700</name>
</gene>
<keyword evidence="2" id="KW-1185">Reference proteome</keyword>
<proteinExistence type="predicted"/>
<reference evidence="1" key="1">
    <citation type="submission" date="2022-07" db="EMBL/GenBank/DDBJ databases">
        <authorList>
            <person name="Trinca V."/>
            <person name="Uliana J.V.C."/>
            <person name="Torres T.T."/>
            <person name="Ward R.J."/>
            <person name="Monesi N."/>
        </authorList>
    </citation>
    <scope>NUCLEOTIDE SEQUENCE</scope>
    <source>
        <strain evidence="1">HSMRA1968</strain>
        <tissue evidence="1">Whole embryos</tissue>
    </source>
</reference>
<evidence type="ECO:0000313" key="1">
    <source>
        <dbReference type="EMBL" id="KAJ6647477.1"/>
    </source>
</evidence>
<dbReference type="EMBL" id="WJQU01000001">
    <property type="protein sequence ID" value="KAJ6647477.1"/>
    <property type="molecule type" value="Genomic_DNA"/>
</dbReference>
<dbReference type="Proteomes" id="UP001151699">
    <property type="component" value="Chromosome A"/>
</dbReference>
<organism evidence="1 2">
    <name type="scientific">Pseudolycoriella hygida</name>
    <dbReference type="NCBI Taxonomy" id="35572"/>
    <lineage>
        <taxon>Eukaryota</taxon>
        <taxon>Metazoa</taxon>
        <taxon>Ecdysozoa</taxon>
        <taxon>Arthropoda</taxon>
        <taxon>Hexapoda</taxon>
        <taxon>Insecta</taxon>
        <taxon>Pterygota</taxon>
        <taxon>Neoptera</taxon>
        <taxon>Endopterygota</taxon>
        <taxon>Diptera</taxon>
        <taxon>Nematocera</taxon>
        <taxon>Sciaroidea</taxon>
        <taxon>Sciaridae</taxon>
        <taxon>Pseudolycoriella</taxon>
    </lineage>
</organism>
<name>A0A9Q0NBY0_9DIPT</name>
<comment type="caution">
    <text evidence="1">The sequence shown here is derived from an EMBL/GenBank/DDBJ whole genome shotgun (WGS) entry which is preliminary data.</text>
</comment>
<protein>
    <submittedName>
        <fullName evidence="1">Uncharacterized protein</fullName>
    </submittedName>
</protein>